<dbReference type="InterPro" id="IPR039448">
    <property type="entry name" value="Beta_helix"/>
</dbReference>
<dbReference type="Gene3D" id="2.160.20.10">
    <property type="entry name" value="Single-stranded right-handed beta-helix, Pectin lyase-like"/>
    <property type="match status" value="1"/>
</dbReference>
<feature type="domain" description="Right handed beta helix" evidence="1">
    <location>
        <begin position="128"/>
        <end position="291"/>
    </location>
</feature>
<keyword evidence="3" id="KW-1185">Reference proteome</keyword>
<evidence type="ECO:0000259" key="1">
    <source>
        <dbReference type="Pfam" id="PF13229"/>
    </source>
</evidence>
<name>A0ABT0GIB5_9GAMM</name>
<dbReference type="RefSeq" id="WP_248209342.1">
    <property type="nucleotide sequence ID" value="NZ_JALNMH010000009.1"/>
</dbReference>
<dbReference type="Pfam" id="PF13229">
    <property type="entry name" value="Beta_helix"/>
    <property type="match status" value="1"/>
</dbReference>
<dbReference type="InterPro" id="IPR012334">
    <property type="entry name" value="Pectin_lyas_fold"/>
</dbReference>
<dbReference type="InterPro" id="IPR006626">
    <property type="entry name" value="PbH1"/>
</dbReference>
<reference evidence="2" key="1">
    <citation type="submission" date="2022-04" db="EMBL/GenBank/DDBJ databases">
        <title>Lysobacter sp. CAU 1642 isolated from sea sand.</title>
        <authorList>
            <person name="Kim W."/>
        </authorList>
    </citation>
    <scope>NUCLEOTIDE SEQUENCE</scope>
    <source>
        <strain evidence="2">CAU 1642</strain>
    </source>
</reference>
<dbReference type="Proteomes" id="UP001431449">
    <property type="component" value="Unassembled WGS sequence"/>
</dbReference>
<comment type="caution">
    <text evidence="2">The sequence shown here is derived from an EMBL/GenBank/DDBJ whole genome shotgun (WGS) entry which is preliminary data.</text>
</comment>
<protein>
    <submittedName>
        <fullName evidence="2">Right-handed parallel beta-helix repeat-containing protein</fullName>
    </submittedName>
</protein>
<accession>A0ABT0GIB5</accession>
<dbReference type="SMART" id="SM00710">
    <property type="entry name" value="PbH1"/>
    <property type="match status" value="3"/>
</dbReference>
<dbReference type="EMBL" id="JALNMH010000009">
    <property type="protein sequence ID" value="MCK7594294.1"/>
    <property type="molecule type" value="Genomic_DNA"/>
</dbReference>
<proteinExistence type="predicted"/>
<dbReference type="InterPro" id="IPR011050">
    <property type="entry name" value="Pectin_lyase_fold/virulence"/>
</dbReference>
<evidence type="ECO:0000313" key="3">
    <source>
        <dbReference type="Proteomes" id="UP001431449"/>
    </source>
</evidence>
<gene>
    <name evidence="2" type="ORF">M0G41_11515</name>
</gene>
<organism evidence="2 3">
    <name type="scientific">Pseudomarimonas salicorniae</name>
    <dbReference type="NCBI Taxonomy" id="2933270"/>
    <lineage>
        <taxon>Bacteria</taxon>
        <taxon>Pseudomonadati</taxon>
        <taxon>Pseudomonadota</taxon>
        <taxon>Gammaproteobacteria</taxon>
        <taxon>Lysobacterales</taxon>
        <taxon>Lysobacteraceae</taxon>
        <taxon>Pseudomarimonas</taxon>
    </lineage>
</organism>
<sequence length="452" mass="48508">MTRPFQRWTRALGLLGSLIGGECLAQTICEAEPPGVCRYAAPDGDGDGSISAPASLADALAQARAGDVVYLLQGTYTEMVESGGVRAVLNLEKHVPRALPLPTAEAPLIIKGYPSHQVVLQGDFSAPCVAIDRRSHYRFEDFAVRDCLNNGILLGLDIPGSDIVFRNLEISGVRYVDNAGFLTIAGYADVLVEGVDFHDYETLNPNGVSYFLKLFRARDVTIRGNRFHGEGGGIYYKHGEDSPGAGGRTRIIGNHFHDLSSGRGISLNQNRSEVIGNLLEGADIGLHFEDGTRSPFTLAPRIAYNTLVDSRISLNEGSASYLPGSQLGVFDARLERNLLVASDLRIWHYGPDSQHQAGVGLQSTDNCYLRNADDAFISYFGAGGSWGAAGGTYRLADWQAEGFDAGSLRSGVALDAGYRPPAGHPCKDMGHLALARCQSGEDAAHCDGFESR</sequence>
<dbReference type="SUPFAM" id="SSF51126">
    <property type="entry name" value="Pectin lyase-like"/>
    <property type="match status" value="1"/>
</dbReference>
<evidence type="ECO:0000313" key="2">
    <source>
        <dbReference type="EMBL" id="MCK7594294.1"/>
    </source>
</evidence>